<dbReference type="EMBL" id="JAEHOD010000028">
    <property type="protein sequence ID" value="KAG2445089.1"/>
    <property type="molecule type" value="Genomic_DNA"/>
</dbReference>
<feature type="transmembrane region" description="Helical" evidence="2">
    <location>
        <begin position="250"/>
        <end position="274"/>
    </location>
</feature>
<reference evidence="3" key="1">
    <citation type="journal article" date="2020" name="bioRxiv">
        <title>Comparative genomics of Chlamydomonas.</title>
        <authorList>
            <person name="Craig R.J."/>
            <person name="Hasan A.R."/>
            <person name="Ness R.W."/>
            <person name="Keightley P.D."/>
        </authorList>
    </citation>
    <scope>NUCLEOTIDE SEQUENCE</scope>
    <source>
        <strain evidence="3">CCAP 11/173</strain>
    </source>
</reference>
<dbReference type="PANTHER" id="PTHR31600:SF2">
    <property type="entry name" value="GAMETE ENRICHED GENE 10 PROTEIN-RELATED"/>
    <property type="match status" value="1"/>
</dbReference>
<evidence type="ECO:0000256" key="2">
    <source>
        <dbReference type="SAM" id="Phobius"/>
    </source>
</evidence>
<accession>A0A836B274</accession>
<feature type="region of interest" description="Disordered" evidence="1">
    <location>
        <begin position="381"/>
        <end position="400"/>
    </location>
</feature>
<keyword evidence="2" id="KW-0812">Transmembrane</keyword>
<protein>
    <submittedName>
        <fullName evidence="3">Uncharacterized protein</fullName>
    </submittedName>
</protein>
<dbReference type="Proteomes" id="UP000613740">
    <property type="component" value="Unassembled WGS sequence"/>
</dbReference>
<comment type="caution">
    <text evidence="3">The sequence shown here is derived from an EMBL/GenBank/DDBJ whole genome shotgun (WGS) entry which is preliminary data.</text>
</comment>
<evidence type="ECO:0000256" key="1">
    <source>
        <dbReference type="SAM" id="MobiDB-lite"/>
    </source>
</evidence>
<evidence type="ECO:0000313" key="3">
    <source>
        <dbReference type="EMBL" id="KAG2445089.1"/>
    </source>
</evidence>
<evidence type="ECO:0000313" key="4">
    <source>
        <dbReference type="Proteomes" id="UP000613740"/>
    </source>
</evidence>
<feature type="transmembrane region" description="Helical" evidence="2">
    <location>
        <begin position="450"/>
        <end position="476"/>
    </location>
</feature>
<feature type="region of interest" description="Disordered" evidence="1">
    <location>
        <begin position="310"/>
        <end position="353"/>
    </location>
</feature>
<dbReference type="PANTHER" id="PTHR31600">
    <property type="entry name" value="TINY MACROCYSTS PROTEIN B-RELATED"/>
    <property type="match status" value="1"/>
</dbReference>
<dbReference type="AlphaFoldDB" id="A0A836B274"/>
<keyword evidence="4" id="KW-1185">Reference proteome</keyword>
<name>A0A836B274_9CHLO</name>
<gene>
    <name evidence="3" type="ORF">HYH02_008956</name>
</gene>
<sequence>MLLLTRLQLQQSNIVELESMGNAVIRVHEIALRCRTLSEMFRGAADFGPNGTDTPVPLVAGTPFFGQPYEEAIPGVLELLHEAVVDMKNLQRGIYLGFDHARRIPTAYGLRDVWDLPNLEIMKYFDRNDPGGKIVATKPPFIIVPTNETAFGPLPYDNATLVAAALNLDSNHVESVQVKMGLWEAGNMFVAQALDVQQNTLALVQRGVDFDNLASNRFVQSNGMTKLWPAYLKSLDAETRITVEKGRSVYILQLVMLCMEGGALCLLASIFIWLSTQRFVGTRYALYSVFVHLPMGLTRSLANLSIQLEPGEDEDEDPTLTQNAEEAAEKEKERERDAKHDGGGKSMRMDSSVFGHGEKKGGGLFASMTMNARRGSVAVVGDDPPPRPSHAGLAPAGGKGGVSASSVMGGGFWSALAFWRPRSGGSSRVHPSPAQGSSSKRRLVPSSRTAFLMMLPFMIWGIVVVCINMAGFAQLYGNDAPIASLGVMHAVVARFHRVLYYSMALSGAMSHSPGNVEPLRDTLRRELQECKLEYAVLLYGEDALRYTDYNSTFIDHLRIAPRGILFEGGSQTSEVLFKASGCMALDPAECQPEDSPLFEAGPCHTNKSREHHYR</sequence>
<proteinExistence type="predicted"/>
<keyword evidence="2" id="KW-0472">Membrane</keyword>
<feature type="compositionally biased region" description="Basic and acidic residues" evidence="1">
    <location>
        <begin position="327"/>
        <end position="343"/>
    </location>
</feature>
<keyword evidence="2" id="KW-1133">Transmembrane helix</keyword>
<dbReference type="OrthoDB" id="540670at2759"/>
<dbReference type="InterPro" id="IPR052994">
    <property type="entry name" value="Tiny_macrocysts_regulators"/>
</dbReference>
<organism evidence="3 4">
    <name type="scientific">Chlamydomonas schloesseri</name>
    <dbReference type="NCBI Taxonomy" id="2026947"/>
    <lineage>
        <taxon>Eukaryota</taxon>
        <taxon>Viridiplantae</taxon>
        <taxon>Chlorophyta</taxon>
        <taxon>core chlorophytes</taxon>
        <taxon>Chlorophyceae</taxon>
        <taxon>CS clade</taxon>
        <taxon>Chlamydomonadales</taxon>
        <taxon>Chlamydomonadaceae</taxon>
        <taxon>Chlamydomonas</taxon>
    </lineage>
</organism>